<keyword evidence="2" id="KW-1185">Reference proteome</keyword>
<comment type="caution">
    <text evidence="1">The sequence shown here is derived from an EMBL/GenBank/DDBJ whole genome shotgun (WGS) entry which is preliminary data.</text>
</comment>
<dbReference type="EMBL" id="BGZK01000173">
    <property type="protein sequence ID" value="GBP25887.1"/>
    <property type="molecule type" value="Genomic_DNA"/>
</dbReference>
<dbReference type="AlphaFoldDB" id="A0A4C1UIH0"/>
<accession>A0A4C1UIH0</accession>
<reference evidence="1 2" key="1">
    <citation type="journal article" date="2019" name="Commun. Biol.">
        <title>The bagworm genome reveals a unique fibroin gene that provides high tensile strength.</title>
        <authorList>
            <person name="Kono N."/>
            <person name="Nakamura H."/>
            <person name="Ohtoshi R."/>
            <person name="Tomita M."/>
            <person name="Numata K."/>
            <person name="Arakawa K."/>
        </authorList>
    </citation>
    <scope>NUCLEOTIDE SEQUENCE [LARGE SCALE GENOMIC DNA]</scope>
</reference>
<evidence type="ECO:0000313" key="2">
    <source>
        <dbReference type="Proteomes" id="UP000299102"/>
    </source>
</evidence>
<gene>
    <name evidence="1" type="ORF">EVAR_81770_1</name>
</gene>
<protein>
    <submittedName>
        <fullName evidence="1">Uncharacterized protein</fullName>
    </submittedName>
</protein>
<evidence type="ECO:0000313" key="1">
    <source>
        <dbReference type="EMBL" id="GBP25887.1"/>
    </source>
</evidence>
<sequence length="88" mass="9927">MSTVRRKPSHSTPGFHDVRSWATLGHHHIKINGAHDSDQVFLAKGCTNTGWLYKLRHPNPDSVYRDLSLSVIAKKVDDDDDDDDESSQ</sequence>
<dbReference type="Proteomes" id="UP000299102">
    <property type="component" value="Unassembled WGS sequence"/>
</dbReference>
<name>A0A4C1UIH0_EUMVA</name>
<organism evidence="1 2">
    <name type="scientific">Eumeta variegata</name>
    <name type="common">Bagworm moth</name>
    <name type="synonym">Eumeta japonica</name>
    <dbReference type="NCBI Taxonomy" id="151549"/>
    <lineage>
        <taxon>Eukaryota</taxon>
        <taxon>Metazoa</taxon>
        <taxon>Ecdysozoa</taxon>
        <taxon>Arthropoda</taxon>
        <taxon>Hexapoda</taxon>
        <taxon>Insecta</taxon>
        <taxon>Pterygota</taxon>
        <taxon>Neoptera</taxon>
        <taxon>Endopterygota</taxon>
        <taxon>Lepidoptera</taxon>
        <taxon>Glossata</taxon>
        <taxon>Ditrysia</taxon>
        <taxon>Tineoidea</taxon>
        <taxon>Psychidae</taxon>
        <taxon>Oiketicinae</taxon>
        <taxon>Eumeta</taxon>
    </lineage>
</organism>
<proteinExistence type="predicted"/>